<dbReference type="CDD" id="cd23767">
    <property type="entry name" value="IQCD"/>
    <property type="match status" value="1"/>
</dbReference>
<sequence length="428" mass="47875">MAKSFVSVFKLDGVPILPPMINDEVRAMVASYRQKAIEIEKRIEERKKIPIQIDTKTSDQDDGDPAVFQDHPAMNEQDDTHGYPLCDELSSIETTTAASNNTTIENEDWSDSPGKLHEEPSRTLTPAKVESDSHRANEGTVEKPRTKRKPSSRTTSICSTGSGTSERIDENVAHVLTAHEHRMRELLKRQEEERLLLEKSFREKTQELVALCSKSLTTASPFSNFPAGSITPELNPASSVSQLSLCNMSYNSCTDTDDAAYQSCHANGTSEENVAGGESMLNNSLAKPDADRALISDRALSLNTTRTNDVNGNERFALLPQRVKQLQQHQAATIINAYARGYLTRRLLRTEEVQTLKRTIVDIVCFIVHSWSQENGTADATVRRSAGKHFAFCLDRLHDIFINYSPAQRVQMIRRDRYLKSKATTVPH</sequence>
<feature type="compositionally biased region" description="Basic and acidic residues" evidence="1">
    <location>
        <begin position="129"/>
        <end position="144"/>
    </location>
</feature>
<dbReference type="Pfam" id="PF16025">
    <property type="entry name" value="CaM_bind"/>
    <property type="match status" value="1"/>
</dbReference>
<dbReference type="GO" id="GO:0007099">
    <property type="term" value="P:centriole replication"/>
    <property type="evidence" value="ECO:0007669"/>
    <property type="project" value="InterPro"/>
</dbReference>
<feature type="region of interest" description="Disordered" evidence="1">
    <location>
        <begin position="97"/>
        <end position="164"/>
    </location>
</feature>
<dbReference type="VEuPathDB" id="VectorBase:AATE015941"/>
<dbReference type="InterPro" id="IPR033207">
    <property type="entry name" value="CCP110"/>
</dbReference>
<proteinExistence type="predicted"/>
<dbReference type="PANTHER" id="PTHR13594">
    <property type="entry name" value="CENTRIOLAR COILED-COIL PROTEIN OF 110 KDA"/>
    <property type="match status" value="1"/>
</dbReference>
<name>A0A182JDB6_ANOAO</name>
<feature type="region of interest" description="Disordered" evidence="1">
    <location>
        <begin position="51"/>
        <end position="81"/>
    </location>
</feature>
<reference evidence="2" key="1">
    <citation type="submission" date="2022-08" db="UniProtKB">
        <authorList>
            <consortium name="EnsemblMetazoa"/>
        </authorList>
    </citation>
    <scope>IDENTIFICATION</scope>
    <source>
        <strain evidence="2">EBRO</strain>
    </source>
</reference>
<evidence type="ECO:0000256" key="1">
    <source>
        <dbReference type="SAM" id="MobiDB-lite"/>
    </source>
</evidence>
<dbReference type="GO" id="GO:0032053">
    <property type="term" value="P:ciliary basal body organization"/>
    <property type="evidence" value="ECO:0007669"/>
    <property type="project" value="TreeGrafter"/>
</dbReference>
<dbReference type="EnsemblMetazoa" id="AATE015941-RA">
    <property type="protein sequence ID" value="AATE015941-PA.1"/>
    <property type="gene ID" value="AATE015941"/>
</dbReference>
<dbReference type="AlphaFoldDB" id="A0A182JDB6"/>
<accession>A0A182JDB6</accession>
<dbReference type="GO" id="GO:0005814">
    <property type="term" value="C:centriole"/>
    <property type="evidence" value="ECO:0007669"/>
    <property type="project" value="InterPro"/>
</dbReference>
<dbReference type="GO" id="GO:0032465">
    <property type="term" value="P:regulation of cytokinesis"/>
    <property type="evidence" value="ECO:0007669"/>
    <property type="project" value="InterPro"/>
</dbReference>
<feature type="compositionally biased region" description="Low complexity" evidence="1">
    <location>
        <begin position="152"/>
        <end position="164"/>
    </location>
</feature>
<dbReference type="STRING" id="41427.A0A182JDB6"/>
<protein>
    <submittedName>
        <fullName evidence="2">Uncharacterized protein</fullName>
    </submittedName>
</protein>
<dbReference type="GO" id="GO:1903723">
    <property type="term" value="P:negative regulation of centriole elongation"/>
    <property type="evidence" value="ECO:0007669"/>
    <property type="project" value="TreeGrafter"/>
</dbReference>
<evidence type="ECO:0000313" key="2">
    <source>
        <dbReference type="EnsemblMetazoa" id="AATE015941-PA.1"/>
    </source>
</evidence>
<dbReference type="PANTHER" id="PTHR13594:SF1">
    <property type="entry name" value="CENTRIOLAR COILED-COIL PROTEIN OF 110 KDA"/>
    <property type="match status" value="1"/>
</dbReference>
<dbReference type="PROSITE" id="PS50096">
    <property type="entry name" value="IQ"/>
    <property type="match status" value="1"/>
</dbReference>
<organism evidence="2">
    <name type="scientific">Anopheles atroparvus</name>
    <name type="common">European mosquito</name>
    <dbReference type="NCBI Taxonomy" id="41427"/>
    <lineage>
        <taxon>Eukaryota</taxon>
        <taxon>Metazoa</taxon>
        <taxon>Ecdysozoa</taxon>
        <taxon>Arthropoda</taxon>
        <taxon>Hexapoda</taxon>
        <taxon>Insecta</taxon>
        <taxon>Pterygota</taxon>
        <taxon>Neoptera</taxon>
        <taxon>Endopterygota</taxon>
        <taxon>Diptera</taxon>
        <taxon>Nematocera</taxon>
        <taxon>Culicoidea</taxon>
        <taxon>Culicidae</taxon>
        <taxon>Anophelinae</taxon>
        <taxon>Anopheles</taxon>
    </lineage>
</organism>